<reference evidence="1 2" key="1">
    <citation type="submission" date="2018-12" db="EMBL/GenBank/DDBJ databases">
        <authorList>
            <person name="Sun L."/>
            <person name="Chen Z."/>
        </authorList>
    </citation>
    <scope>NUCLEOTIDE SEQUENCE [LARGE SCALE GENOMIC DNA]</scope>
    <source>
        <strain evidence="1 2">DSM 15890</strain>
    </source>
</reference>
<evidence type="ECO:0000313" key="2">
    <source>
        <dbReference type="Proteomes" id="UP000279446"/>
    </source>
</evidence>
<dbReference type="AlphaFoldDB" id="A0A3S1DTT8"/>
<evidence type="ECO:0000313" key="1">
    <source>
        <dbReference type="EMBL" id="RUT45207.1"/>
    </source>
</evidence>
<keyword evidence="2" id="KW-1185">Reference proteome</keyword>
<name>A0A3S1DTT8_9BACL</name>
<dbReference type="RefSeq" id="WP_127193099.1">
    <property type="nucleotide sequence ID" value="NZ_RZNY01000013.1"/>
</dbReference>
<sequence>MDKIPSEFYSHYQPIVDREMVQVQNKQKSLDEALRSIQNEGQVVLDQVIKNKVIKKEAPCIYL</sequence>
<gene>
    <name evidence="1" type="ORF">EJP82_16130</name>
</gene>
<organism evidence="1 2">
    <name type="scientific">Paenibacillus anaericanus</name>
    <dbReference type="NCBI Taxonomy" id="170367"/>
    <lineage>
        <taxon>Bacteria</taxon>
        <taxon>Bacillati</taxon>
        <taxon>Bacillota</taxon>
        <taxon>Bacilli</taxon>
        <taxon>Bacillales</taxon>
        <taxon>Paenibacillaceae</taxon>
        <taxon>Paenibacillus</taxon>
    </lineage>
</organism>
<dbReference type="Proteomes" id="UP000279446">
    <property type="component" value="Unassembled WGS sequence"/>
</dbReference>
<dbReference type="EMBL" id="RZNY01000013">
    <property type="protein sequence ID" value="RUT45207.1"/>
    <property type="molecule type" value="Genomic_DNA"/>
</dbReference>
<protein>
    <submittedName>
        <fullName evidence="1">Uncharacterized protein</fullName>
    </submittedName>
</protein>
<accession>A0A3S1DTT8</accession>
<proteinExistence type="predicted"/>
<comment type="caution">
    <text evidence="1">The sequence shown here is derived from an EMBL/GenBank/DDBJ whole genome shotgun (WGS) entry which is preliminary data.</text>
</comment>